<protein>
    <submittedName>
        <fullName evidence="1">Uncharacterized protein</fullName>
    </submittedName>
</protein>
<dbReference type="Proteomes" id="UP000184139">
    <property type="component" value="Unassembled WGS sequence"/>
</dbReference>
<proteinExistence type="predicted"/>
<organism evidence="1 2">
    <name type="scientific">Desulfofustis glycolicus DSM 9705</name>
    <dbReference type="NCBI Taxonomy" id="1121409"/>
    <lineage>
        <taxon>Bacteria</taxon>
        <taxon>Pseudomonadati</taxon>
        <taxon>Thermodesulfobacteriota</taxon>
        <taxon>Desulfobulbia</taxon>
        <taxon>Desulfobulbales</taxon>
        <taxon>Desulfocapsaceae</taxon>
        <taxon>Desulfofustis</taxon>
    </lineage>
</organism>
<keyword evidence="2" id="KW-1185">Reference proteome</keyword>
<gene>
    <name evidence="1" type="ORF">SAMN02745124_00855</name>
</gene>
<dbReference type="EMBL" id="FQXS01000003">
    <property type="protein sequence ID" value="SHH52941.1"/>
    <property type="molecule type" value="Genomic_DNA"/>
</dbReference>
<dbReference type="STRING" id="1121409.SAMN02745124_00855"/>
<dbReference type="OrthoDB" id="5420700at2"/>
<evidence type="ECO:0000313" key="1">
    <source>
        <dbReference type="EMBL" id="SHH52941.1"/>
    </source>
</evidence>
<dbReference type="RefSeq" id="WP_073373580.1">
    <property type="nucleotide sequence ID" value="NZ_FQXS01000003.1"/>
</dbReference>
<accession>A0A1M5TQH9</accession>
<sequence length="149" mass="16766">MKTIFSGIYSWDGKKHDERPPIAWFPGSYHLHICEVERGTKNVTLLKPYVCIYQETGKGHSISADPERFMQHICHDFSLAVDRVLWVERSRLPASGDYQVIVFTKNGRLGGQDFYRISKRSPIGAEQQVIEQAAAESTAAGSPSIKQQA</sequence>
<name>A0A1M5TQH9_9BACT</name>
<reference evidence="1 2" key="1">
    <citation type="submission" date="2016-11" db="EMBL/GenBank/DDBJ databases">
        <authorList>
            <person name="Jaros S."/>
            <person name="Januszkiewicz K."/>
            <person name="Wedrychowicz H."/>
        </authorList>
    </citation>
    <scope>NUCLEOTIDE SEQUENCE [LARGE SCALE GENOMIC DNA]</scope>
    <source>
        <strain evidence="1 2">DSM 9705</strain>
    </source>
</reference>
<evidence type="ECO:0000313" key="2">
    <source>
        <dbReference type="Proteomes" id="UP000184139"/>
    </source>
</evidence>
<dbReference type="AlphaFoldDB" id="A0A1M5TQH9"/>